<accession>A0A3G8ZLK4</accession>
<proteinExistence type="predicted"/>
<evidence type="ECO:0000313" key="3">
    <source>
        <dbReference type="Proteomes" id="UP000268084"/>
    </source>
</evidence>
<reference evidence="2 3" key="1">
    <citation type="submission" date="2018-11" db="EMBL/GenBank/DDBJ databases">
        <authorList>
            <person name="Da X."/>
        </authorList>
    </citation>
    <scope>NUCLEOTIDE SEQUENCE [LARGE SCALE GENOMIC DNA]</scope>
    <source>
        <strain evidence="2 3">S14-144</strain>
    </source>
</reference>
<evidence type="ECO:0000259" key="1">
    <source>
        <dbReference type="Pfam" id="PF06259"/>
    </source>
</evidence>
<dbReference type="InterPro" id="IPR010427">
    <property type="entry name" value="DUF1023"/>
</dbReference>
<name>A0A3G8ZLK4_9ACTN</name>
<sequence length="532" mass="55810">MAPSIEYLAQNWGFPQLTSDIADLSAPHPTLAAPLIADLKNCSLALQEGVYLCEPALKHLAMGWSAPGPSSSVNKFEWALIGSSSLAGRLARSAASTVESVTSIQNQALATIGHAGTEIARLTDPAPISTLQFICFSNDVPLDAVPRVTQILTNLSQTLATLRASLAQALTELVSAFTETFDAAMAQLPPVAVSAAEPMQQRPSDVDKMLQQRMQADLRSSDPWRQSFAATAEAALDKAEVQAGSSMLLVYRPTDPSPQGGLAIGLGDIDHAEHVLVTTGGVGTGPKSVAGTIDHVDRVLENAASLDPNDTTAAIIYQGYDAPWAKEFDMDIDIASIVMAGPLAPFVAAEQVGVVYVAEEILQTLSPENVALQGQKMASELTPILNSLPVDADVLLELHSWGSVVGSTAVLYGMPADGVIHVGSPGTGMVTSAATSRIDPANQWVMANKNDPVAHEDSWRKAFAKGLGIPALGAVEVLGPNPADPLYGARLLPTSDESFGAHGLDTYMTPAAEANEAAILTEQFSIVIEQPR</sequence>
<feature type="domain" description="DUF1023" evidence="1">
    <location>
        <begin position="255"/>
        <end position="455"/>
    </location>
</feature>
<dbReference type="Pfam" id="PF06259">
    <property type="entry name" value="Abhydrolase_8"/>
    <property type="match status" value="1"/>
</dbReference>
<dbReference type="EMBL" id="CP034170">
    <property type="protein sequence ID" value="AZI58143.1"/>
    <property type="molecule type" value="Genomic_DNA"/>
</dbReference>
<dbReference type="AlphaFoldDB" id="A0A3G8ZLK4"/>
<organism evidence="2 3">
    <name type="scientific">Nakamurella antarctica</name>
    <dbReference type="NCBI Taxonomy" id="1902245"/>
    <lineage>
        <taxon>Bacteria</taxon>
        <taxon>Bacillati</taxon>
        <taxon>Actinomycetota</taxon>
        <taxon>Actinomycetes</taxon>
        <taxon>Nakamurellales</taxon>
        <taxon>Nakamurellaceae</taxon>
        <taxon>Nakamurella</taxon>
    </lineage>
</organism>
<dbReference type="KEGG" id="nak:EH165_08320"/>
<keyword evidence="3" id="KW-1185">Reference proteome</keyword>
<protein>
    <recommendedName>
        <fullName evidence="1">DUF1023 domain-containing protein</fullName>
    </recommendedName>
</protein>
<dbReference type="Proteomes" id="UP000268084">
    <property type="component" value="Chromosome"/>
</dbReference>
<gene>
    <name evidence="2" type="ORF">EH165_08320</name>
</gene>
<dbReference type="OrthoDB" id="5969911at2"/>
<dbReference type="RefSeq" id="WP_124799052.1">
    <property type="nucleotide sequence ID" value="NZ_CP034170.1"/>
</dbReference>
<reference evidence="2 3" key="2">
    <citation type="submission" date="2018-12" db="EMBL/GenBank/DDBJ databases">
        <title>Nakamurella antarcticus sp. nov., isolated from Antarctica South Shetland Islands soil.</title>
        <authorList>
            <person name="Peng F."/>
        </authorList>
    </citation>
    <scope>NUCLEOTIDE SEQUENCE [LARGE SCALE GENOMIC DNA]</scope>
    <source>
        <strain evidence="2 3">S14-144</strain>
    </source>
</reference>
<evidence type="ECO:0000313" key="2">
    <source>
        <dbReference type="EMBL" id="AZI58143.1"/>
    </source>
</evidence>